<gene>
    <name evidence="5" type="ORF">EV199_4604</name>
</gene>
<evidence type="ECO:0000256" key="3">
    <source>
        <dbReference type="ARBA" id="ARBA00023163"/>
    </source>
</evidence>
<proteinExistence type="predicted"/>
<dbReference type="Proteomes" id="UP000293874">
    <property type="component" value="Unassembled WGS sequence"/>
</dbReference>
<sequence length="352" mass="39443">MIQLNATDCNMKEKKDVTIYDIAQKLDLSSATVSRALKDHPAINKNTRKKIQQTAREMGYRANTFASNLRKQKTNTIGVMVHELNSNFITSVLAGIEQVTTEAGYDLLIAHSSESFAKEAANAMNFFHKRVDGLIASLSFDTEGLDHFKPFEEKNIPVVFFDRVEENSESTKVIIDNYKCGYQATEHLISQGCKNIVMVTANLKRNVYAQRHKGYADALKDNGITYKKEHVLIKDLSEQCGVEAALQILKMKPRPDGVFITNDFSAAVCMQTLKENGVRIPQDIAIVGFNNDAISKIVEPRLTTIHYPGIDMGEIAARNLINHLEGLSDIRHTQTIVVRSELIIRQSSLRKS</sequence>
<comment type="caution">
    <text evidence="5">The sequence shown here is derived from an EMBL/GenBank/DDBJ whole genome shotgun (WGS) entry which is preliminary data.</text>
</comment>
<feature type="domain" description="HTH lacI-type" evidence="4">
    <location>
        <begin position="17"/>
        <end position="71"/>
    </location>
</feature>
<evidence type="ECO:0000256" key="2">
    <source>
        <dbReference type="ARBA" id="ARBA00023125"/>
    </source>
</evidence>
<protein>
    <submittedName>
        <fullName evidence="5">LacI family transcriptional regulator</fullName>
    </submittedName>
</protein>
<dbReference type="AlphaFoldDB" id="A0A4V2F178"/>
<dbReference type="Gene3D" id="1.10.260.40">
    <property type="entry name" value="lambda repressor-like DNA-binding domains"/>
    <property type="match status" value="1"/>
</dbReference>
<accession>A0A4V2F178</accession>
<evidence type="ECO:0000313" key="5">
    <source>
        <dbReference type="EMBL" id="RZS72681.1"/>
    </source>
</evidence>
<keyword evidence="3" id="KW-0804">Transcription</keyword>
<dbReference type="GO" id="GO:0003700">
    <property type="term" value="F:DNA-binding transcription factor activity"/>
    <property type="evidence" value="ECO:0007669"/>
    <property type="project" value="TreeGrafter"/>
</dbReference>
<dbReference type="InterPro" id="IPR046335">
    <property type="entry name" value="LacI/GalR-like_sensor"/>
</dbReference>
<keyword evidence="2" id="KW-0238">DNA-binding</keyword>
<evidence type="ECO:0000256" key="1">
    <source>
        <dbReference type="ARBA" id="ARBA00023015"/>
    </source>
</evidence>
<dbReference type="CDD" id="cd06267">
    <property type="entry name" value="PBP1_LacI_sugar_binding-like"/>
    <property type="match status" value="1"/>
</dbReference>
<keyword evidence="6" id="KW-1185">Reference proteome</keyword>
<name>A0A4V2F178_9BACT</name>
<dbReference type="InterPro" id="IPR010982">
    <property type="entry name" value="Lambda_DNA-bd_dom_sf"/>
</dbReference>
<dbReference type="GO" id="GO:0000976">
    <property type="term" value="F:transcription cis-regulatory region binding"/>
    <property type="evidence" value="ECO:0007669"/>
    <property type="project" value="TreeGrafter"/>
</dbReference>
<organism evidence="5 6">
    <name type="scientific">Pseudobacter ginsenosidimutans</name>
    <dbReference type="NCBI Taxonomy" id="661488"/>
    <lineage>
        <taxon>Bacteria</taxon>
        <taxon>Pseudomonadati</taxon>
        <taxon>Bacteroidota</taxon>
        <taxon>Chitinophagia</taxon>
        <taxon>Chitinophagales</taxon>
        <taxon>Chitinophagaceae</taxon>
        <taxon>Pseudobacter</taxon>
    </lineage>
</organism>
<dbReference type="SUPFAM" id="SSF53822">
    <property type="entry name" value="Periplasmic binding protein-like I"/>
    <property type="match status" value="1"/>
</dbReference>
<evidence type="ECO:0000313" key="6">
    <source>
        <dbReference type="Proteomes" id="UP000293874"/>
    </source>
</evidence>
<dbReference type="InterPro" id="IPR000843">
    <property type="entry name" value="HTH_LacI"/>
</dbReference>
<dbReference type="PROSITE" id="PS50932">
    <property type="entry name" value="HTH_LACI_2"/>
    <property type="match status" value="1"/>
</dbReference>
<dbReference type="SUPFAM" id="SSF47413">
    <property type="entry name" value="lambda repressor-like DNA-binding domains"/>
    <property type="match status" value="1"/>
</dbReference>
<evidence type="ECO:0000259" key="4">
    <source>
        <dbReference type="PROSITE" id="PS50932"/>
    </source>
</evidence>
<dbReference type="Pfam" id="PF00356">
    <property type="entry name" value="LacI"/>
    <property type="match status" value="1"/>
</dbReference>
<dbReference type="PANTHER" id="PTHR30146">
    <property type="entry name" value="LACI-RELATED TRANSCRIPTIONAL REPRESSOR"/>
    <property type="match status" value="1"/>
</dbReference>
<reference evidence="5 6" key="1">
    <citation type="submission" date="2019-02" db="EMBL/GenBank/DDBJ databases">
        <title>Genomic Encyclopedia of Type Strains, Phase IV (KMG-IV): sequencing the most valuable type-strain genomes for metagenomic binning, comparative biology and taxonomic classification.</title>
        <authorList>
            <person name="Goeker M."/>
        </authorList>
    </citation>
    <scope>NUCLEOTIDE SEQUENCE [LARGE SCALE GENOMIC DNA]</scope>
    <source>
        <strain evidence="5 6">DSM 18116</strain>
    </source>
</reference>
<dbReference type="Gene3D" id="3.40.50.2300">
    <property type="match status" value="2"/>
</dbReference>
<dbReference type="PANTHER" id="PTHR30146:SF109">
    <property type="entry name" value="HTH-TYPE TRANSCRIPTIONAL REGULATOR GALS"/>
    <property type="match status" value="1"/>
</dbReference>
<dbReference type="Pfam" id="PF13377">
    <property type="entry name" value="Peripla_BP_3"/>
    <property type="match status" value="1"/>
</dbReference>
<dbReference type="InterPro" id="IPR028082">
    <property type="entry name" value="Peripla_BP_I"/>
</dbReference>
<dbReference type="SMART" id="SM00354">
    <property type="entry name" value="HTH_LACI"/>
    <property type="match status" value="1"/>
</dbReference>
<keyword evidence="1" id="KW-0805">Transcription regulation</keyword>
<dbReference type="EMBL" id="SGXA01000002">
    <property type="protein sequence ID" value="RZS72681.1"/>
    <property type="molecule type" value="Genomic_DNA"/>
</dbReference>
<dbReference type="CDD" id="cd01392">
    <property type="entry name" value="HTH_LacI"/>
    <property type="match status" value="1"/>
</dbReference>